<dbReference type="Pfam" id="PF17784">
    <property type="entry name" value="Sulfotransfer_4"/>
    <property type="match status" value="1"/>
</dbReference>
<dbReference type="PANTHER" id="PTHR36978">
    <property type="entry name" value="P-LOOP CONTAINING NUCLEOTIDE TRIPHOSPHATE HYDROLASE"/>
    <property type="match status" value="1"/>
</dbReference>
<proteinExistence type="predicted"/>
<name>A7RIV4_NEMVE</name>
<reference evidence="2 3" key="1">
    <citation type="journal article" date="2007" name="Science">
        <title>Sea anemone genome reveals ancestral eumetazoan gene repertoire and genomic organization.</title>
        <authorList>
            <person name="Putnam N.H."/>
            <person name="Srivastava M."/>
            <person name="Hellsten U."/>
            <person name="Dirks B."/>
            <person name="Chapman J."/>
            <person name="Salamov A."/>
            <person name="Terry A."/>
            <person name="Shapiro H."/>
            <person name="Lindquist E."/>
            <person name="Kapitonov V.V."/>
            <person name="Jurka J."/>
            <person name="Genikhovich G."/>
            <person name="Grigoriev I.V."/>
            <person name="Lucas S.M."/>
            <person name="Steele R.E."/>
            <person name="Finnerty J.R."/>
            <person name="Technau U."/>
            <person name="Martindale M.Q."/>
            <person name="Rokhsar D.S."/>
        </authorList>
    </citation>
    <scope>NUCLEOTIDE SEQUENCE [LARGE SCALE GENOMIC DNA]</scope>
    <source>
        <strain evidence="3">CH2 X CH6</strain>
    </source>
</reference>
<keyword evidence="3" id="KW-1185">Reference proteome</keyword>
<dbReference type="PANTHER" id="PTHR36978:SF4">
    <property type="entry name" value="P-LOOP CONTAINING NUCLEOSIDE TRIPHOSPHATE HYDROLASE PROTEIN"/>
    <property type="match status" value="1"/>
</dbReference>
<dbReference type="STRING" id="45351.A7RIV4"/>
<dbReference type="eggNOG" id="ENOG502S41B">
    <property type="taxonomic scope" value="Eukaryota"/>
</dbReference>
<protein>
    <submittedName>
        <fullName evidence="2">Uncharacterized protein</fullName>
    </submittedName>
</protein>
<dbReference type="InterPro" id="IPR027417">
    <property type="entry name" value="P-loop_NTPase"/>
</dbReference>
<dbReference type="Gene3D" id="3.40.50.300">
    <property type="entry name" value="P-loop containing nucleotide triphosphate hydrolases"/>
    <property type="match status" value="1"/>
</dbReference>
<evidence type="ECO:0000256" key="1">
    <source>
        <dbReference type="SAM" id="Phobius"/>
    </source>
</evidence>
<keyword evidence="1" id="KW-0472">Membrane</keyword>
<gene>
    <name evidence="2" type="ORF">NEMVEDRAFT_v1g197768</name>
</gene>
<dbReference type="PhylomeDB" id="A7RIV4"/>
<dbReference type="SUPFAM" id="SSF52540">
    <property type="entry name" value="P-loop containing nucleoside triphosphate hydrolases"/>
    <property type="match status" value="1"/>
</dbReference>
<evidence type="ECO:0000313" key="3">
    <source>
        <dbReference type="Proteomes" id="UP000001593"/>
    </source>
</evidence>
<dbReference type="InterPro" id="IPR040632">
    <property type="entry name" value="Sulfotransfer_4"/>
</dbReference>
<dbReference type="Proteomes" id="UP000001593">
    <property type="component" value="Unassembled WGS sequence"/>
</dbReference>
<keyword evidence="1" id="KW-0812">Transmembrane</keyword>
<dbReference type="AlphaFoldDB" id="A7RIV4"/>
<evidence type="ECO:0000313" key="2">
    <source>
        <dbReference type="EMBL" id="EDO48574.1"/>
    </source>
</evidence>
<feature type="transmembrane region" description="Helical" evidence="1">
    <location>
        <begin position="367"/>
        <end position="387"/>
    </location>
</feature>
<organism evidence="2 3">
    <name type="scientific">Nematostella vectensis</name>
    <name type="common">Starlet sea anemone</name>
    <dbReference type="NCBI Taxonomy" id="45351"/>
    <lineage>
        <taxon>Eukaryota</taxon>
        <taxon>Metazoa</taxon>
        <taxon>Cnidaria</taxon>
        <taxon>Anthozoa</taxon>
        <taxon>Hexacorallia</taxon>
        <taxon>Actiniaria</taxon>
        <taxon>Edwardsiidae</taxon>
        <taxon>Nematostella</taxon>
    </lineage>
</organism>
<keyword evidence="1" id="KW-1133">Transmembrane helix</keyword>
<dbReference type="HOGENOM" id="CLU_706580_0_0_1"/>
<dbReference type="InParanoid" id="A7RIV4"/>
<accession>A7RIV4</accession>
<dbReference type="EMBL" id="DS469513">
    <property type="protein sequence ID" value="EDO48574.1"/>
    <property type="molecule type" value="Genomic_DNA"/>
</dbReference>
<sequence length="391" mass="44002">MINCRLIIRQVVLPELLSWYKKDFEKSPLTDSDNLIGGSTPDPEVLLLLQLERFLHPDLAQQLQVVLPNVKDVTFTPFCWKFAYKFEYTGITESDSSMSLARVRRTSSVPDSLQLSAELLSVGSVESVDHREKYPLNKTTADYLEMISPLVAVIVGLIIGAGLPKTGTKSLASALRHLGYNVHDHPEQIQFHCDEYIAAFEGQMPNFEEMYANVDATTDLPASIFYKEIFKAFPDAKVILSVRDDEESWRRSLLKTVGVVSSMTNNPLLIVCRTLTPTGRKYSRILRFIMNYLKNEIDYTKHNGDVMANIPAKQLLVFNPKDGWEPLCAFLGAEVPAIPYPRVNVNSTAIPSIFKNSWHVRRMKRELAVMMAVFVVLLGCTCALLLLPSSV</sequence>